<reference evidence="2" key="1">
    <citation type="submission" date="2019-09" db="EMBL/GenBank/DDBJ databases">
        <title>Draft genome information of white flower Hibiscus syriacus.</title>
        <authorList>
            <person name="Kim Y.-M."/>
        </authorList>
    </citation>
    <scope>NUCLEOTIDE SEQUENCE [LARGE SCALE GENOMIC DNA]</scope>
    <source>
        <strain evidence="2">YM2019G1</strain>
    </source>
</reference>
<dbReference type="SUPFAM" id="SSF53098">
    <property type="entry name" value="Ribonuclease H-like"/>
    <property type="match status" value="1"/>
</dbReference>
<gene>
    <name evidence="2" type="ORF">F3Y22_tig00006570pilonHSYRG00027</name>
</gene>
<dbReference type="GO" id="GO:0003676">
    <property type="term" value="F:nucleic acid binding"/>
    <property type="evidence" value="ECO:0007669"/>
    <property type="project" value="InterPro"/>
</dbReference>
<evidence type="ECO:0000259" key="1">
    <source>
        <dbReference type="Pfam" id="PF13456"/>
    </source>
</evidence>
<feature type="domain" description="RNase H type-1" evidence="1">
    <location>
        <begin position="3"/>
        <end position="108"/>
    </location>
</feature>
<protein>
    <recommendedName>
        <fullName evidence="1">RNase H type-1 domain-containing protein</fullName>
    </recommendedName>
</protein>
<dbReference type="InterPro" id="IPR044730">
    <property type="entry name" value="RNase_H-like_dom_plant"/>
</dbReference>
<dbReference type="InterPro" id="IPR036397">
    <property type="entry name" value="RNaseH_sf"/>
</dbReference>
<dbReference type="InterPro" id="IPR012337">
    <property type="entry name" value="RNaseH-like_sf"/>
</dbReference>
<evidence type="ECO:0000313" key="3">
    <source>
        <dbReference type="Proteomes" id="UP000436088"/>
    </source>
</evidence>
<evidence type="ECO:0000313" key="2">
    <source>
        <dbReference type="EMBL" id="KAE8726612.1"/>
    </source>
</evidence>
<organism evidence="2 3">
    <name type="scientific">Hibiscus syriacus</name>
    <name type="common">Rose of Sharon</name>
    <dbReference type="NCBI Taxonomy" id="106335"/>
    <lineage>
        <taxon>Eukaryota</taxon>
        <taxon>Viridiplantae</taxon>
        <taxon>Streptophyta</taxon>
        <taxon>Embryophyta</taxon>
        <taxon>Tracheophyta</taxon>
        <taxon>Spermatophyta</taxon>
        <taxon>Magnoliopsida</taxon>
        <taxon>eudicotyledons</taxon>
        <taxon>Gunneridae</taxon>
        <taxon>Pentapetalae</taxon>
        <taxon>rosids</taxon>
        <taxon>malvids</taxon>
        <taxon>Malvales</taxon>
        <taxon>Malvaceae</taxon>
        <taxon>Malvoideae</taxon>
        <taxon>Hibiscus</taxon>
    </lineage>
</organism>
<dbReference type="Gene3D" id="3.30.420.10">
    <property type="entry name" value="Ribonuclease H-like superfamily/Ribonuclease H"/>
    <property type="match status" value="1"/>
</dbReference>
<proteinExistence type="predicted"/>
<dbReference type="Proteomes" id="UP000436088">
    <property type="component" value="Unassembled WGS sequence"/>
</dbReference>
<dbReference type="CDD" id="cd06222">
    <property type="entry name" value="RNase_H_like"/>
    <property type="match status" value="1"/>
</dbReference>
<dbReference type="GO" id="GO:0004523">
    <property type="term" value="F:RNA-DNA hybrid ribonuclease activity"/>
    <property type="evidence" value="ECO:0007669"/>
    <property type="project" value="InterPro"/>
</dbReference>
<dbReference type="Pfam" id="PF13456">
    <property type="entry name" value="RVT_3"/>
    <property type="match status" value="1"/>
</dbReference>
<dbReference type="EMBL" id="VEPZ02000351">
    <property type="protein sequence ID" value="KAE8726612.1"/>
    <property type="molecule type" value="Genomic_DNA"/>
</dbReference>
<keyword evidence="3" id="KW-1185">Reference proteome</keyword>
<sequence>MEAASGGILRDNNGSWVAGYCRKISHCPVFHAELWAVFDDLNIAWSHGLRRIIVELDNSEVVRRLNLPGQPNYDAITRQICSLLEQRWCIKVIYIKREANELDDALAKIGRNDPPGLLCFQQPPSEIQTLLRRIKCIRTLA</sequence>
<dbReference type="InterPro" id="IPR053151">
    <property type="entry name" value="RNase_H-like"/>
</dbReference>
<comment type="caution">
    <text evidence="2">The sequence shown here is derived from an EMBL/GenBank/DDBJ whole genome shotgun (WGS) entry which is preliminary data.</text>
</comment>
<dbReference type="InterPro" id="IPR002156">
    <property type="entry name" value="RNaseH_domain"/>
</dbReference>
<name>A0A6A3CGS3_HIBSY</name>
<accession>A0A6A3CGS3</accession>
<dbReference type="AlphaFoldDB" id="A0A6A3CGS3"/>
<dbReference type="PANTHER" id="PTHR47723:SF13">
    <property type="entry name" value="PUTATIVE-RELATED"/>
    <property type="match status" value="1"/>
</dbReference>
<dbReference type="PANTHER" id="PTHR47723">
    <property type="entry name" value="OS05G0353850 PROTEIN"/>
    <property type="match status" value="1"/>
</dbReference>